<feature type="transmembrane region" description="Helical" evidence="8">
    <location>
        <begin position="70"/>
        <end position="97"/>
    </location>
</feature>
<dbReference type="GO" id="GO:0042773">
    <property type="term" value="P:ATP synthesis coupled electron transport"/>
    <property type="evidence" value="ECO:0007669"/>
    <property type="project" value="InterPro"/>
</dbReference>
<evidence type="ECO:0000256" key="6">
    <source>
        <dbReference type="ARBA" id="ARBA00023136"/>
    </source>
</evidence>
<dbReference type="PANTHER" id="PTHR42703">
    <property type="entry name" value="NADH DEHYDROGENASE"/>
    <property type="match status" value="1"/>
</dbReference>
<comment type="subcellular location">
    <subcellularLocation>
        <location evidence="1">Cell membrane</location>
        <topology evidence="1">Multi-pass membrane protein</topology>
    </subcellularLocation>
    <subcellularLocation>
        <location evidence="7">Membrane</location>
        <topology evidence="7">Multi-pass membrane protein</topology>
    </subcellularLocation>
</comment>
<dbReference type="PANTHER" id="PTHR42703:SF1">
    <property type="entry name" value="NA(+)_H(+) ANTIPORTER SUBUNIT D1"/>
    <property type="match status" value="1"/>
</dbReference>
<dbReference type="PRINTS" id="PR01437">
    <property type="entry name" value="NUOXDRDTASE4"/>
</dbReference>
<dbReference type="AlphaFoldDB" id="A0A2T0Q0M2"/>
<dbReference type="GO" id="GO:0005886">
    <property type="term" value="C:plasma membrane"/>
    <property type="evidence" value="ECO:0007669"/>
    <property type="project" value="UniProtKB-SubCell"/>
</dbReference>
<keyword evidence="4 7" id="KW-0812">Transmembrane</keyword>
<feature type="transmembrane region" description="Helical" evidence="8">
    <location>
        <begin position="468"/>
        <end position="487"/>
    </location>
</feature>
<dbReference type="OrthoDB" id="9768329at2"/>
<keyword evidence="6 8" id="KW-0472">Membrane</keyword>
<feature type="transmembrane region" description="Helical" evidence="8">
    <location>
        <begin position="238"/>
        <end position="259"/>
    </location>
</feature>
<evidence type="ECO:0000313" key="11">
    <source>
        <dbReference type="Proteomes" id="UP000237846"/>
    </source>
</evidence>
<dbReference type="EMBL" id="PVZC01000006">
    <property type="protein sequence ID" value="PRX97339.1"/>
    <property type="molecule type" value="Genomic_DNA"/>
</dbReference>
<evidence type="ECO:0000256" key="3">
    <source>
        <dbReference type="ARBA" id="ARBA00022475"/>
    </source>
</evidence>
<evidence type="ECO:0000256" key="5">
    <source>
        <dbReference type="ARBA" id="ARBA00022989"/>
    </source>
</evidence>
<dbReference type="GO" id="GO:0008137">
    <property type="term" value="F:NADH dehydrogenase (ubiquinone) activity"/>
    <property type="evidence" value="ECO:0007669"/>
    <property type="project" value="InterPro"/>
</dbReference>
<feature type="transmembrane region" description="Helical" evidence="8">
    <location>
        <begin position="206"/>
        <end position="231"/>
    </location>
</feature>
<dbReference type="Proteomes" id="UP000237846">
    <property type="component" value="Unassembled WGS sequence"/>
</dbReference>
<feature type="transmembrane region" description="Helical" evidence="8">
    <location>
        <begin position="299"/>
        <end position="320"/>
    </location>
</feature>
<evidence type="ECO:0000256" key="1">
    <source>
        <dbReference type="ARBA" id="ARBA00004651"/>
    </source>
</evidence>
<sequence length="519" mass="53953">MTVLVALPFLLPLLGAAVTLLISRWPRVQRAASLLTLAAVTANAGLLLAETADGTVISSQAGGWPAPLGITLVADPLSALLVLVSSVVLLIVLLYAIGQDVGGLSRGNPDVFHPVYLVLTAGVGLSFVAGDLFNLFVGFEVTLTASYALITQAPTRERTRASMIYTVVSLISSILFLTGIALVYAATGTVNMADIADRLATVPGDLRNVLGLFFLVVFGIKAAVVPMHFWLPDSYPIAITRISAIFAALLTKVAVYAIIRTQTLLFSRDDITDVLLVFAIVTMLVGILGALVQDDVNRVLSFALVSHIGYMIFGLGLVGVPGGHDDAGVAGLTGVIVYLVHHIVVQATLFLVAGLIRQYVGNTSLRSIRGLASVSPALALFFFLPAMSLAGLPPMSGFVAKLALFQAGLEQGGPLAYAGVAAGVATSVLTLIAIFRIWVRGFWGTPSQAIVAAQSALSSGTGRFGIRWMTATTGLMVATGIAVALLAGPLTEIGTVAARELISGEAYRTAVMSDSVVAP</sequence>
<evidence type="ECO:0000256" key="7">
    <source>
        <dbReference type="RuleBase" id="RU000320"/>
    </source>
</evidence>
<dbReference type="InterPro" id="IPR001750">
    <property type="entry name" value="ND/Mrp_TM"/>
</dbReference>
<dbReference type="Pfam" id="PF00361">
    <property type="entry name" value="Proton_antipo_M"/>
    <property type="match status" value="1"/>
</dbReference>
<feature type="transmembrane region" description="Helical" evidence="8">
    <location>
        <begin position="377"/>
        <end position="395"/>
    </location>
</feature>
<evidence type="ECO:0000256" key="2">
    <source>
        <dbReference type="ARBA" id="ARBA00005346"/>
    </source>
</evidence>
<dbReference type="InterPro" id="IPR050586">
    <property type="entry name" value="CPA3_Na-H_Antiporter_D"/>
</dbReference>
<dbReference type="RefSeq" id="WP_106249334.1">
    <property type="nucleotide sequence ID" value="NZ_PVZC01000006.1"/>
</dbReference>
<accession>A0A2T0Q0M2</accession>
<evidence type="ECO:0000256" key="4">
    <source>
        <dbReference type="ARBA" id="ARBA00022692"/>
    </source>
</evidence>
<comment type="similarity">
    <text evidence="2">Belongs to the CPA3 antiporters (TC 2.A.63) subunit D family.</text>
</comment>
<dbReference type="NCBIfam" id="NF009308">
    <property type="entry name" value="PRK12665.1"/>
    <property type="match status" value="1"/>
</dbReference>
<feature type="domain" description="NADH:quinone oxidoreductase/Mrp antiporter transmembrane" evidence="9">
    <location>
        <begin position="129"/>
        <end position="430"/>
    </location>
</feature>
<protein>
    <submittedName>
        <fullName evidence="10">Multisubunit sodium/proton antiporter MrpD subunit</fullName>
    </submittedName>
</protein>
<feature type="transmembrane region" description="Helical" evidence="8">
    <location>
        <begin position="415"/>
        <end position="439"/>
    </location>
</feature>
<comment type="caution">
    <text evidence="10">The sequence shown here is derived from an EMBL/GenBank/DDBJ whole genome shotgun (WGS) entry which is preliminary data.</text>
</comment>
<evidence type="ECO:0000259" key="9">
    <source>
        <dbReference type="Pfam" id="PF00361"/>
    </source>
</evidence>
<feature type="transmembrane region" description="Helical" evidence="8">
    <location>
        <begin position="271"/>
        <end position="292"/>
    </location>
</feature>
<feature type="transmembrane region" description="Helical" evidence="8">
    <location>
        <begin position="162"/>
        <end position="186"/>
    </location>
</feature>
<evidence type="ECO:0000313" key="10">
    <source>
        <dbReference type="EMBL" id="PRX97339.1"/>
    </source>
</evidence>
<proteinExistence type="inferred from homology"/>
<reference evidence="10 11" key="1">
    <citation type="submission" date="2018-03" db="EMBL/GenBank/DDBJ databases">
        <title>Genomic Encyclopedia of Archaeal and Bacterial Type Strains, Phase II (KMG-II): from individual species to whole genera.</title>
        <authorList>
            <person name="Goeker M."/>
        </authorList>
    </citation>
    <scope>NUCLEOTIDE SEQUENCE [LARGE SCALE GENOMIC DNA]</scope>
    <source>
        <strain evidence="10 11">DSM 45601</strain>
    </source>
</reference>
<evidence type="ECO:0000256" key="8">
    <source>
        <dbReference type="SAM" id="Phobius"/>
    </source>
</evidence>
<name>A0A2T0Q0M2_9ACTN</name>
<feature type="transmembrane region" description="Helical" evidence="8">
    <location>
        <begin position="117"/>
        <end position="150"/>
    </location>
</feature>
<keyword evidence="5 8" id="KW-1133">Transmembrane helix</keyword>
<keyword evidence="11" id="KW-1185">Reference proteome</keyword>
<feature type="transmembrane region" description="Helical" evidence="8">
    <location>
        <begin position="332"/>
        <end position="356"/>
    </location>
</feature>
<dbReference type="InterPro" id="IPR003918">
    <property type="entry name" value="NADH_UbQ_OxRdtase"/>
</dbReference>
<gene>
    <name evidence="10" type="ORF">CLV72_106376</name>
</gene>
<keyword evidence="3" id="KW-1003">Cell membrane</keyword>
<organism evidence="10 11">
    <name type="scientific">Allonocardiopsis opalescens</name>
    <dbReference type="NCBI Taxonomy" id="1144618"/>
    <lineage>
        <taxon>Bacteria</taxon>
        <taxon>Bacillati</taxon>
        <taxon>Actinomycetota</taxon>
        <taxon>Actinomycetes</taxon>
        <taxon>Streptosporangiales</taxon>
        <taxon>Allonocardiopsis</taxon>
    </lineage>
</organism>